<dbReference type="InterPro" id="IPR018034">
    <property type="entry name" value="Kri1"/>
</dbReference>
<gene>
    <name evidence="5" type="ORF">BDEG_21178</name>
</gene>
<dbReference type="VEuPathDB" id="FungiDB:BDEG_21178"/>
<reference evidence="5 6" key="2">
    <citation type="submission" date="2016-05" db="EMBL/GenBank/DDBJ databases">
        <title>Lineage-specific infection strategies underlie the spectrum of fungal disease in amphibians.</title>
        <authorList>
            <person name="Cuomo C.A."/>
            <person name="Farrer R.A."/>
            <person name="James T."/>
            <person name="Longcore J."/>
            <person name="Birren B."/>
        </authorList>
    </citation>
    <scope>NUCLEOTIDE SEQUENCE [LARGE SCALE GENOMIC DNA]</scope>
    <source>
        <strain evidence="5 6">JEL423</strain>
    </source>
</reference>
<dbReference type="STRING" id="403673.A0A177WAQ2"/>
<dbReference type="GO" id="GO:0030686">
    <property type="term" value="C:90S preribosome"/>
    <property type="evidence" value="ECO:0007669"/>
    <property type="project" value="TreeGrafter"/>
</dbReference>
<dbReference type="AlphaFoldDB" id="A0A177WAQ2"/>
<keyword evidence="2" id="KW-0175">Coiled coil</keyword>
<proteinExistence type="inferred from homology"/>
<reference evidence="5 6" key="1">
    <citation type="submission" date="2006-10" db="EMBL/GenBank/DDBJ databases">
        <title>The Genome Sequence of Batrachochytrium dendrobatidis JEL423.</title>
        <authorList>
            <consortium name="The Broad Institute Genome Sequencing Platform"/>
            <person name="Birren B."/>
            <person name="Lander E."/>
            <person name="Galagan J."/>
            <person name="Cuomo C."/>
            <person name="Devon K."/>
            <person name="Jaffe D."/>
            <person name="Butler J."/>
            <person name="Alvarez P."/>
            <person name="Gnerre S."/>
            <person name="Grabherr M."/>
            <person name="Kleber M."/>
            <person name="Mauceli E."/>
            <person name="Brockman W."/>
            <person name="Young S."/>
            <person name="LaButti K."/>
            <person name="Sykes S."/>
            <person name="DeCaprio D."/>
            <person name="Crawford M."/>
            <person name="Koehrsen M."/>
            <person name="Engels R."/>
            <person name="Montgomery P."/>
            <person name="Pearson M."/>
            <person name="Howarth C."/>
            <person name="Larson L."/>
            <person name="White J."/>
            <person name="O'Leary S."/>
            <person name="Kodira C."/>
            <person name="Zeng Q."/>
            <person name="Yandava C."/>
            <person name="Alvarado L."/>
            <person name="Longcore J."/>
            <person name="James T."/>
        </authorList>
    </citation>
    <scope>NUCLEOTIDE SEQUENCE [LARGE SCALE GENOMIC DNA]</scope>
    <source>
        <strain evidence="5 6">JEL423</strain>
    </source>
</reference>
<dbReference type="PANTHER" id="PTHR14490:SF5">
    <property type="entry name" value="PROTEIN KRI1 HOMOLOG"/>
    <property type="match status" value="1"/>
</dbReference>
<feature type="region of interest" description="Disordered" evidence="3">
    <location>
        <begin position="149"/>
        <end position="181"/>
    </location>
</feature>
<feature type="coiled-coil region" evidence="2">
    <location>
        <begin position="326"/>
        <end position="374"/>
    </location>
</feature>
<feature type="region of interest" description="Disordered" evidence="3">
    <location>
        <begin position="30"/>
        <end position="73"/>
    </location>
</feature>
<evidence type="ECO:0000313" key="6">
    <source>
        <dbReference type="Proteomes" id="UP000077115"/>
    </source>
</evidence>
<comment type="similarity">
    <text evidence="1">Belongs to the KRI1 family.</text>
</comment>
<protein>
    <recommendedName>
        <fullName evidence="4">Kri1-like C-terminal domain-containing protein</fullName>
    </recommendedName>
</protein>
<name>A0A177WAQ2_BATDL</name>
<evidence type="ECO:0000259" key="4">
    <source>
        <dbReference type="Pfam" id="PF12936"/>
    </source>
</evidence>
<dbReference type="Pfam" id="PF12936">
    <property type="entry name" value="Kri1_C"/>
    <property type="match status" value="1"/>
</dbReference>
<dbReference type="OrthoDB" id="10252032at2759"/>
<evidence type="ECO:0000256" key="1">
    <source>
        <dbReference type="ARBA" id="ARBA00007473"/>
    </source>
</evidence>
<dbReference type="GO" id="GO:0000447">
    <property type="term" value="P:endonucleolytic cleavage in ITS1 to separate SSU-rRNA from 5.8S rRNA and LSU-rRNA from tricistronic rRNA transcript (SSU-rRNA, 5.8S rRNA, LSU-rRNA)"/>
    <property type="evidence" value="ECO:0007669"/>
    <property type="project" value="TreeGrafter"/>
</dbReference>
<feature type="compositionally biased region" description="Basic and acidic residues" evidence="3">
    <location>
        <begin position="34"/>
        <end position="47"/>
    </location>
</feature>
<feature type="domain" description="Kri1-like C-terminal" evidence="4">
    <location>
        <begin position="498"/>
        <end position="578"/>
    </location>
</feature>
<sequence length="648" mass="75506">MQVLSDDEDDANRASLNSFQINKTYAKNYSQRKQKQELAQLKEKYGNADDYGTDSEDESDDEPEDEFGELVTPQVDAQIMKTIAMIKSKNPEVYNPEVSFFSEKEMEAAKQEWNKKKQKAKSNPFCSASQKLEDKPIYLKELQRKELLSNVNSEGDYEDTDDKSDVSTDDVNNHGPTHVEEQEALKNEFKKAAFNDDSDNENGQDSLFTVRPLTTEEIESENAEYSEFLLKNMGVENPDGKSWNELKETVPLDKDEAFLMNYILNRQWIDKDAERMPTFDEVVEEEDEKAVEAMEEFEHTYNFRFEEDGAAKIVYHARNIDGLLRREDNSRKLKREEHKLRKEAEKSKKMEELKRLKNLKKEELKAKLKQIRDMSGGHTIGFDEVDLDKDFDPEEFDLKMQHTFNDDYYGAEDAHIKPKFDDDIDISNFIVDSSKKSKLKKALPKSTNDDDFIMDADYLPGGDYYSSKDYIATDADNTAALDSKKNKKNKKEEKRMNLGEYLDEYYQLDYEDLIGDLPTRFKYRNVEADNYGLKPEEILEAQDTELNGVISLKKLAPYRHPEVIQKDLLKWSKLKKKRLFEFRSQLKARRSNSEYVRPNALNGVEEYQDKEDEFNKKDKAIKMKRAGIDADRLDTYMSGSIKKSKKSK</sequence>
<evidence type="ECO:0000313" key="5">
    <source>
        <dbReference type="EMBL" id="OAJ37113.1"/>
    </source>
</evidence>
<dbReference type="eggNOG" id="KOG2409">
    <property type="taxonomic scope" value="Eukaryota"/>
</dbReference>
<dbReference type="Pfam" id="PF05178">
    <property type="entry name" value="Kri1"/>
    <property type="match status" value="1"/>
</dbReference>
<accession>A0A177WAQ2</accession>
<dbReference type="InterPro" id="IPR024626">
    <property type="entry name" value="Kri1-like_C"/>
</dbReference>
<feature type="compositionally biased region" description="Acidic residues" evidence="3">
    <location>
        <begin position="51"/>
        <end position="68"/>
    </location>
</feature>
<evidence type="ECO:0000256" key="2">
    <source>
        <dbReference type="SAM" id="Coils"/>
    </source>
</evidence>
<dbReference type="Proteomes" id="UP000077115">
    <property type="component" value="Unassembled WGS sequence"/>
</dbReference>
<dbReference type="EMBL" id="DS022300">
    <property type="protein sequence ID" value="OAJ37113.1"/>
    <property type="molecule type" value="Genomic_DNA"/>
</dbReference>
<dbReference type="PANTHER" id="PTHR14490">
    <property type="entry name" value="ZINC FINGER, ZZ TYPE"/>
    <property type="match status" value="1"/>
</dbReference>
<dbReference type="GO" id="GO:0005730">
    <property type="term" value="C:nucleolus"/>
    <property type="evidence" value="ECO:0007669"/>
    <property type="project" value="TreeGrafter"/>
</dbReference>
<evidence type="ECO:0000256" key="3">
    <source>
        <dbReference type="SAM" id="MobiDB-lite"/>
    </source>
</evidence>
<organism evidence="5 6">
    <name type="scientific">Batrachochytrium dendrobatidis (strain JEL423)</name>
    <dbReference type="NCBI Taxonomy" id="403673"/>
    <lineage>
        <taxon>Eukaryota</taxon>
        <taxon>Fungi</taxon>
        <taxon>Fungi incertae sedis</taxon>
        <taxon>Chytridiomycota</taxon>
        <taxon>Chytridiomycota incertae sedis</taxon>
        <taxon>Chytridiomycetes</taxon>
        <taxon>Rhizophydiales</taxon>
        <taxon>Rhizophydiales incertae sedis</taxon>
        <taxon>Batrachochytrium</taxon>
    </lineage>
</organism>